<keyword evidence="4" id="KW-1185">Reference proteome</keyword>
<organism evidence="3 4">
    <name type="scientific">Meripilus lineatus</name>
    <dbReference type="NCBI Taxonomy" id="2056292"/>
    <lineage>
        <taxon>Eukaryota</taxon>
        <taxon>Fungi</taxon>
        <taxon>Dikarya</taxon>
        <taxon>Basidiomycota</taxon>
        <taxon>Agaricomycotina</taxon>
        <taxon>Agaricomycetes</taxon>
        <taxon>Polyporales</taxon>
        <taxon>Meripilaceae</taxon>
        <taxon>Meripilus</taxon>
    </lineage>
</organism>
<reference evidence="3" key="1">
    <citation type="submission" date="2022-07" db="EMBL/GenBank/DDBJ databases">
        <title>Genome Sequence of Physisporinus lineatus.</title>
        <authorList>
            <person name="Buettner E."/>
        </authorList>
    </citation>
    <scope>NUCLEOTIDE SEQUENCE</scope>
    <source>
        <strain evidence="3">VT162</strain>
    </source>
</reference>
<evidence type="ECO:0000313" key="3">
    <source>
        <dbReference type="EMBL" id="KAJ3492002.1"/>
    </source>
</evidence>
<dbReference type="EMBL" id="JANAWD010000004">
    <property type="protein sequence ID" value="KAJ3492002.1"/>
    <property type="molecule type" value="Genomic_DNA"/>
</dbReference>
<feature type="region of interest" description="Disordered" evidence="2">
    <location>
        <begin position="642"/>
        <end position="698"/>
    </location>
</feature>
<keyword evidence="1" id="KW-0175">Coiled coil</keyword>
<comment type="caution">
    <text evidence="3">The sequence shown here is derived from an EMBL/GenBank/DDBJ whole genome shotgun (WGS) entry which is preliminary data.</text>
</comment>
<name>A0AAD5VEM7_9APHY</name>
<feature type="region of interest" description="Disordered" evidence="2">
    <location>
        <begin position="585"/>
        <end position="605"/>
    </location>
</feature>
<proteinExistence type="predicted"/>
<evidence type="ECO:0000256" key="2">
    <source>
        <dbReference type="SAM" id="MobiDB-lite"/>
    </source>
</evidence>
<accession>A0AAD5VEM7</accession>
<sequence>MRFPRLSHLFHRRTKSDTAIVIPPKKSTAPKRRSLSSLFLNDSTFGEGFTTGSSLVSEVLASVPISPFPLTAPPVLPADTTSQAFSSVSRTSTGAFFLDSPCVHHEQRILELGHALQEKITECKRLSALEMELHSEKVALQEARESNNLLSADIAELQADVMRARKELFDALNRQIPEAKETHRIKELERENNRLRKFIEVVISLGGHKPVLQQAFDSSLHGRDPEEAIVDAITDAILVPGSTWKRLLGPAIGQRVQVDYVAQLNCTLRARKDATEWRKKTKYWKRKARENDLHINTVTPSVSQLSDIVVELSPERQKAFDALVEKLRHGKLLIQGVSDDDEMSEDIEVLEVKAVFPPPGAFPLPPIAEIDHETGSTRHPYLAYSTLGIGRGSNTTLRRASTMSSILPYSNLAPLASVTFRETHAIKASHSRHRRDSFASLLDVTPSVSISSQVSARSTQRRNSLLGLVRNSQSNLANIIHGSFKAALPKEMVVAAVPSCDRVDASALLDDSISEDYQVLGYHPLLASSGSGSCPSSTSRTPRASELISVGSKVSHLQDGLPPETPTVRNFASISSTPVELLSSFSTSQELQRSPSASPGVKKSRLPVLRMSPLKHTIRRLSISRPVLVETTNAAATIAPSTERVTKRRTKITSGSENETPKGRVRAGKVGGPSPTKRGPPMRFGFGSASGTKNSKRI</sequence>
<protein>
    <submittedName>
        <fullName evidence="3">Uncharacterized protein</fullName>
    </submittedName>
</protein>
<dbReference type="AlphaFoldDB" id="A0AAD5VEM7"/>
<feature type="coiled-coil region" evidence="1">
    <location>
        <begin position="126"/>
        <end position="174"/>
    </location>
</feature>
<dbReference type="Proteomes" id="UP001212997">
    <property type="component" value="Unassembled WGS sequence"/>
</dbReference>
<feature type="compositionally biased region" description="Polar residues" evidence="2">
    <location>
        <begin position="585"/>
        <end position="597"/>
    </location>
</feature>
<gene>
    <name evidence="3" type="ORF">NLI96_g306</name>
</gene>
<evidence type="ECO:0000313" key="4">
    <source>
        <dbReference type="Proteomes" id="UP001212997"/>
    </source>
</evidence>
<feature type="compositionally biased region" description="Polar residues" evidence="2">
    <location>
        <begin position="689"/>
        <end position="698"/>
    </location>
</feature>
<evidence type="ECO:0000256" key="1">
    <source>
        <dbReference type="SAM" id="Coils"/>
    </source>
</evidence>